<organism evidence="2 3">
    <name type="scientific">Phyllosticta citrichinensis</name>
    <dbReference type="NCBI Taxonomy" id="1130410"/>
    <lineage>
        <taxon>Eukaryota</taxon>
        <taxon>Fungi</taxon>
        <taxon>Dikarya</taxon>
        <taxon>Ascomycota</taxon>
        <taxon>Pezizomycotina</taxon>
        <taxon>Dothideomycetes</taxon>
        <taxon>Dothideomycetes incertae sedis</taxon>
        <taxon>Botryosphaeriales</taxon>
        <taxon>Phyllostictaceae</taxon>
        <taxon>Phyllosticta</taxon>
    </lineage>
</organism>
<comment type="caution">
    <text evidence="2">The sequence shown here is derived from an EMBL/GenBank/DDBJ whole genome shotgun (WGS) entry which is preliminary data.</text>
</comment>
<evidence type="ECO:0000313" key="2">
    <source>
        <dbReference type="EMBL" id="KAK8167116.1"/>
    </source>
</evidence>
<keyword evidence="3" id="KW-1185">Reference proteome</keyword>
<name>A0ABR1XV03_9PEZI</name>
<proteinExistence type="predicted"/>
<gene>
    <name evidence="2" type="ORF">IWX90DRAFT_434713</name>
</gene>
<dbReference type="Proteomes" id="UP001456524">
    <property type="component" value="Unassembled WGS sequence"/>
</dbReference>
<protein>
    <submittedName>
        <fullName evidence="2">Uncharacterized protein</fullName>
    </submittedName>
</protein>
<evidence type="ECO:0000313" key="3">
    <source>
        <dbReference type="Proteomes" id="UP001456524"/>
    </source>
</evidence>
<evidence type="ECO:0000256" key="1">
    <source>
        <dbReference type="SAM" id="MobiDB-lite"/>
    </source>
</evidence>
<feature type="region of interest" description="Disordered" evidence="1">
    <location>
        <begin position="1"/>
        <end position="43"/>
    </location>
</feature>
<accession>A0ABR1XV03</accession>
<dbReference type="EMBL" id="JBBWUH010000005">
    <property type="protein sequence ID" value="KAK8167116.1"/>
    <property type="molecule type" value="Genomic_DNA"/>
</dbReference>
<reference evidence="2 3" key="1">
    <citation type="journal article" date="2022" name="G3 (Bethesda)">
        <title>Enemy or ally: a genomic approach to elucidate the lifestyle of Phyllosticta citrichinaensis.</title>
        <authorList>
            <person name="Buijs V.A."/>
            <person name="Groenewald J.Z."/>
            <person name="Haridas S."/>
            <person name="LaButti K.M."/>
            <person name="Lipzen A."/>
            <person name="Martin F.M."/>
            <person name="Barry K."/>
            <person name="Grigoriev I.V."/>
            <person name="Crous P.W."/>
            <person name="Seidl M.F."/>
        </authorList>
    </citation>
    <scope>NUCLEOTIDE SEQUENCE [LARGE SCALE GENOMIC DNA]</scope>
    <source>
        <strain evidence="2 3">CBS 129764</strain>
    </source>
</reference>
<sequence>MAPPPNPSRLPVAGKHPAQSKKPTQAPVAGGQSAKSSKTASDPEHLSLFPNLVHLFGEMNDAYDDIAALTNDQVAARKDSMLAYDALSPEVTAHNTEVNQQNADDHAKIKDWDEVKLAENVELLLEMEIRFQSTSPIAAQIHANRERANAAIVSWKEARASLKAAGDEEQSELEKFATGIKAYVDKENAFSDKVNQVRNQLSKELDKLITAGVKNWSFADMQEAQDVRPLVKPASELIIERAKGLRTYRNTAMKLLLELAVANERIKDEWHRALELLPVARVVAAKTAYKDAKEKEAAADEEMT</sequence>